<dbReference type="EMBL" id="JANEYF010000338">
    <property type="protein sequence ID" value="KAJ8970544.1"/>
    <property type="molecule type" value="Genomic_DNA"/>
</dbReference>
<dbReference type="GO" id="GO:0000981">
    <property type="term" value="F:DNA-binding transcription factor activity, RNA polymerase II-specific"/>
    <property type="evidence" value="ECO:0007669"/>
    <property type="project" value="TreeGrafter"/>
</dbReference>
<evidence type="ECO:0000313" key="10">
    <source>
        <dbReference type="EMBL" id="KAJ8970544.1"/>
    </source>
</evidence>
<organism evidence="10 11">
    <name type="scientific">Rhamnusium bicolor</name>
    <dbReference type="NCBI Taxonomy" id="1586634"/>
    <lineage>
        <taxon>Eukaryota</taxon>
        <taxon>Metazoa</taxon>
        <taxon>Ecdysozoa</taxon>
        <taxon>Arthropoda</taxon>
        <taxon>Hexapoda</taxon>
        <taxon>Insecta</taxon>
        <taxon>Pterygota</taxon>
        <taxon>Neoptera</taxon>
        <taxon>Endopterygota</taxon>
        <taxon>Coleoptera</taxon>
        <taxon>Polyphaga</taxon>
        <taxon>Cucujiformia</taxon>
        <taxon>Chrysomeloidea</taxon>
        <taxon>Cerambycidae</taxon>
        <taxon>Lepturinae</taxon>
        <taxon>Rhagiini</taxon>
        <taxon>Rhamnusium</taxon>
    </lineage>
</organism>
<evidence type="ECO:0000256" key="2">
    <source>
        <dbReference type="ARBA" id="ARBA00022723"/>
    </source>
</evidence>
<evidence type="ECO:0000256" key="3">
    <source>
        <dbReference type="ARBA" id="ARBA00022737"/>
    </source>
</evidence>
<dbReference type="Gene3D" id="3.30.160.60">
    <property type="entry name" value="Classic Zinc Finger"/>
    <property type="match status" value="2"/>
</dbReference>
<sequence length="62" mass="7246">MSERPFMCVICDKRFTQTSSLNVHIRKHTGEKPYTCNICNRAFATSAYLSGHLRKHKKYINL</sequence>
<dbReference type="PROSITE" id="PS50157">
    <property type="entry name" value="ZINC_FINGER_C2H2_2"/>
    <property type="match status" value="2"/>
</dbReference>
<name>A0AAV8ZTY3_9CUCU</name>
<evidence type="ECO:0000256" key="8">
    <source>
        <dbReference type="PROSITE-ProRule" id="PRU00042"/>
    </source>
</evidence>
<keyword evidence="2" id="KW-0479">Metal-binding</keyword>
<keyword evidence="6" id="KW-0238">DNA-binding</keyword>
<dbReference type="Proteomes" id="UP001162156">
    <property type="component" value="Unassembled WGS sequence"/>
</dbReference>
<dbReference type="GO" id="GO:0008270">
    <property type="term" value="F:zinc ion binding"/>
    <property type="evidence" value="ECO:0007669"/>
    <property type="project" value="UniProtKB-KW"/>
</dbReference>
<dbReference type="FunFam" id="3.30.160.60:FF:000688">
    <property type="entry name" value="zinc finger protein 197 isoform X1"/>
    <property type="match status" value="1"/>
</dbReference>
<reference evidence="10" key="1">
    <citation type="journal article" date="2023" name="Insect Mol. Biol.">
        <title>Genome sequencing provides insights into the evolution of gene families encoding plant cell wall-degrading enzymes in longhorned beetles.</title>
        <authorList>
            <person name="Shin N.R."/>
            <person name="Okamura Y."/>
            <person name="Kirsch R."/>
            <person name="Pauchet Y."/>
        </authorList>
    </citation>
    <scope>NUCLEOTIDE SEQUENCE</scope>
    <source>
        <strain evidence="10">RBIC_L_NR</strain>
    </source>
</reference>
<evidence type="ECO:0000313" key="11">
    <source>
        <dbReference type="Proteomes" id="UP001162156"/>
    </source>
</evidence>
<dbReference type="GO" id="GO:0005634">
    <property type="term" value="C:nucleus"/>
    <property type="evidence" value="ECO:0007669"/>
    <property type="project" value="UniProtKB-SubCell"/>
</dbReference>
<comment type="subcellular location">
    <subcellularLocation>
        <location evidence="1">Nucleus</location>
    </subcellularLocation>
</comment>
<dbReference type="InterPro" id="IPR036236">
    <property type="entry name" value="Znf_C2H2_sf"/>
</dbReference>
<dbReference type="PANTHER" id="PTHR23235">
    <property type="entry name" value="KRUEPPEL-LIKE TRANSCRIPTION FACTOR"/>
    <property type="match status" value="1"/>
</dbReference>
<dbReference type="Pfam" id="PF00096">
    <property type="entry name" value="zf-C2H2"/>
    <property type="match status" value="2"/>
</dbReference>
<keyword evidence="3" id="KW-0677">Repeat</keyword>
<dbReference type="GO" id="GO:0030674">
    <property type="term" value="F:protein-macromolecule adaptor activity"/>
    <property type="evidence" value="ECO:0007669"/>
    <property type="project" value="UniProtKB-ARBA"/>
</dbReference>
<feature type="domain" description="C2H2-type" evidence="9">
    <location>
        <begin position="6"/>
        <end position="33"/>
    </location>
</feature>
<dbReference type="SMART" id="SM00355">
    <property type="entry name" value="ZnF_C2H2"/>
    <property type="match status" value="2"/>
</dbReference>
<evidence type="ECO:0000256" key="7">
    <source>
        <dbReference type="ARBA" id="ARBA00023242"/>
    </source>
</evidence>
<keyword evidence="11" id="KW-1185">Reference proteome</keyword>
<dbReference type="InterPro" id="IPR013087">
    <property type="entry name" value="Znf_C2H2_type"/>
</dbReference>
<evidence type="ECO:0000256" key="4">
    <source>
        <dbReference type="ARBA" id="ARBA00022771"/>
    </source>
</evidence>
<protein>
    <recommendedName>
        <fullName evidence="9">C2H2-type domain-containing protein</fullName>
    </recommendedName>
</protein>
<proteinExistence type="predicted"/>
<evidence type="ECO:0000256" key="6">
    <source>
        <dbReference type="ARBA" id="ARBA00023125"/>
    </source>
</evidence>
<gene>
    <name evidence="10" type="ORF">NQ314_001184</name>
</gene>
<dbReference type="GO" id="GO:0000978">
    <property type="term" value="F:RNA polymerase II cis-regulatory region sequence-specific DNA binding"/>
    <property type="evidence" value="ECO:0007669"/>
    <property type="project" value="TreeGrafter"/>
</dbReference>
<keyword evidence="5" id="KW-0862">Zinc</keyword>
<dbReference type="SUPFAM" id="SSF57667">
    <property type="entry name" value="beta-beta-alpha zinc fingers"/>
    <property type="match status" value="1"/>
</dbReference>
<keyword evidence="4 8" id="KW-0863">Zinc-finger</keyword>
<feature type="domain" description="C2H2-type" evidence="9">
    <location>
        <begin position="34"/>
        <end position="56"/>
    </location>
</feature>
<dbReference type="PROSITE" id="PS00028">
    <property type="entry name" value="ZINC_FINGER_C2H2_1"/>
    <property type="match status" value="2"/>
</dbReference>
<evidence type="ECO:0000256" key="1">
    <source>
        <dbReference type="ARBA" id="ARBA00004123"/>
    </source>
</evidence>
<dbReference type="FunFam" id="3.30.160.60:FF:000875">
    <property type="entry name" value="zinc finger protein 236 isoform X7"/>
    <property type="match status" value="1"/>
</dbReference>
<accession>A0AAV8ZTY3</accession>
<dbReference type="AlphaFoldDB" id="A0AAV8ZTY3"/>
<evidence type="ECO:0000259" key="9">
    <source>
        <dbReference type="PROSITE" id="PS50157"/>
    </source>
</evidence>
<keyword evidence="7" id="KW-0539">Nucleus</keyword>
<dbReference type="PANTHER" id="PTHR23235:SF142">
    <property type="entry name" value="ZINC FINGER PROTEIN 384"/>
    <property type="match status" value="1"/>
</dbReference>
<evidence type="ECO:0000256" key="5">
    <source>
        <dbReference type="ARBA" id="ARBA00022833"/>
    </source>
</evidence>
<comment type="caution">
    <text evidence="10">The sequence shown here is derived from an EMBL/GenBank/DDBJ whole genome shotgun (WGS) entry which is preliminary data.</text>
</comment>